<proteinExistence type="predicted"/>
<dbReference type="PANTHER" id="PTHR33803">
    <property type="entry name" value="IS1478 TRANSPOSASE"/>
    <property type="match status" value="1"/>
</dbReference>
<dbReference type="RefSeq" id="WP_118375764.1">
    <property type="nucleotide sequence ID" value="NZ_QRPB01000033.1"/>
</dbReference>
<protein>
    <submittedName>
        <fullName evidence="4">IS5 family transposase</fullName>
    </submittedName>
</protein>
<dbReference type="PANTHER" id="PTHR33803:SF3">
    <property type="entry name" value="BLL1974 PROTEIN"/>
    <property type="match status" value="1"/>
</dbReference>
<dbReference type="NCBIfam" id="NF033578">
    <property type="entry name" value="transpos_IS5_1"/>
    <property type="match status" value="1"/>
</dbReference>
<dbReference type="EMBL" id="QRPB01000033">
    <property type="protein sequence ID" value="RHL75213.1"/>
    <property type="molecule type" value="Genomic_DNA"/>
</dbReference>
<name>A0A396FBK7_9FIRM</name>
<dbReference type="Pfam" id="PF13586">
    <property type="entry name" value="DDE_Tnp_1_2"/>
    <property type="match status" value="1"/>
</dbReference>
<accession>A0A396FBK7</accession>
<evidence type="ECO:0000313" key="4">
    <source>
        <dbReference type="EMBL" id="RHL75213.1"/>
    </source>
</evidence>
<evidence type="ECO:0000259" key="3">
    <source>
        <dbReference type="Pfam" id="PF13586"/>
    </source>
</evidence>
<feature type="region of interest" description="Disordered" evidence="1">
    <location>
        <begin position="134"/>
        <end position="156"/>
    </location>
</feature>
<feature type="domain" description="Transposase DDE" evidence="3">
    <location>
        <begin position="362"/>
        <end position="450"/>
    </location>
</feature>
<sequence>MYKPIGKLQHSFLDFNQPMGLHMNPDNRWVKLADRIPWDEFEVKYAKLFPSDTGNVAQPLRMALGALIIQTKFQYSDRELVEQIAENPYLQYFIGLPGFREEAPSDESTLVLFRKRISAEMLMEVNEYLLAHKDDDKDDHTPPYGGKTSDVNTAKEDTNKGTLTLDATCAPANIRYPQDISLLNEAREKLENIIYRFCKRYGLKLPRRYRKRARKEYLAFAKSRKHTAKKIRSALRKQLAYVKRDLRYLEQFMSDGYAMTGKDIALYLTIIKLHEQQQYMYDNRVHSVEHRIVSISQPWIQPIVRGKVKTPVEFGAKFDLSLDSEGYGRIQKISFEAYNESTCLIEAVERFKECTGYYPERVLANQIYRTRENRRYCKEHGIRLSGPKLGRPSATAKVDKKQEYQDNTDRIEVERTFRLSKRCYGMSCITTKLEETQLTSIALSVFVTNLFRIQRRILCALLHLFQFCHDWNRCKSWKLQISA</sequence>
<dbReference type="AlphaFoldDB" id="A0A396FBK7"/>
<dbReference type="InterPro" id="IPR047710">
    <property type="entry name" value="Transpos_IS5-like"/>
</dbReference>
<evidence type="ECO:0000259" key="2">
    <source>
        <dbReference type="Pfam" id="PF05598"/>
    </source>
</evidence>
<evidence type="ECO:0000256" key="1">
    <source>
        <dbReference type="SAM" id="MobiDB-lite"/>
    </source>
</evidence>
<organism evidence="4 5">
    <name type="scientific">Agathobacter rectalis</name>
    <dbReference type="NCBI Taxonomy" id="39491"/>
    <lineage>
        <taxon>Bacteria</taxon>
        <taxon>Bacillati</taxon>
        <taxon>Bacillota</taxon>
        <taxon>Clostridia</taxon>
        <taxon>Lachnospirales</taxon>
        <taxon>Lachnospiraceae</taxon>
        <taxon>Agathobacter</taxon>
    </lineage>
</organism>
<comment type="caution">
    <text evidence="4">The sequence shown here is derived from an EMBL/GenBank/DDBJ whole genome shotgun (WGS) entry which is preliminary data.</text>
</comment>
<dbReference type="Pfam" id="PF05598">
    <property type="entry name" value="DUF772"/>
    <property type="match status" value="1"/>
</dbReference>
<gene>
    <name evidence="4" type="ORF">DW001_16180</name>
</gene>
<reference evidence="4 5" key="1">
    <citation type="submission" date="2018-08" db="EMBL/GenBank/DDBJ databases">
        <title>A genome reference for cultivated species of the human gut microbiota.</title>
        <authorList>
            <person name="Zou Y."/>
            <person name="Xue W."/>
            <person name="Luo G."/>
        </authorList>
    </citation>
    <scope>NUCLEOTIDE SEQUENCE [LARGE SCALE GENOMIC DNA]</scope>
    <source>
        <strain evidence="4 5">AF36-2BH</strain>
    </source>
</reference>
<dbReference type="Proteomes" id="UP000266698">
    <property type="component" value="Unassembled WGS sequence"/>
</dbReference>
<dbReference type="InterPro" id="IPR025668">
    <property type="entry name" value="Tnp_DDE_dom"/>
</dbReference>
<evidence type="ECO:0000313" key="5">
    <source>
        <dbReference type="Proteomes" id="UP000266698"/>
    </source>
</evidence>
<dbReference type="InterPro" id="IPR008490">
    <property type="entry name" value="Transposase_InsH_N"/>
</dbReference>
<feature type="domain" description="Transposase InsH N-terminal" evidence="2">
    <location>
        <begin position="25"/>
        <end position="116"/>
    </location>
</feature>